<dbReference type="InterPro" id="IPR037239">
    <property type="entry name" value="OSBP_sf"/>
</dbReference>
<evidence type="ECO:0000256" key="1">
    <source>
        <dbReference type="ARBA" id="ARBA00008842"/>
    </source>
</evidence>
<dbReference type="InterPro" id="IPR018494">
    <property type="entry name" value="Oxysterol-bd_CS"/>
</dbReference>
<evidence type="ECO:0000256" key="3">
    <source>
        <dbReference type="SAM" id="MobiDB-lite"/>
    </source>
</evidence>
<dbReference type="RefSeq" id="XP_002582637.1">
    <property type="nucleotide sequence ID" value="XM_002582591.1"/>
</dbReference>
<dbReference type="FunFam" id="2.40.160.120:FF:000010">
    <property type="entry name" value="Oxysterol-binding protein homolog 4"/>
    <property type="match status" value="1"/>
</dbReference>
<dbReference type="FunFam" id="1.10.287.2720:FF:000003">
    <property type="entry name" value="Oxysterol binding protein"/>
    <property type="match status" value="1"/>
</dbReference>
<dbReference type="Gene3D" id="1.10.287.2720">
    <property type="match status" value="1"/>
</dbReference>
<dbReference type="Gene3D" id="2.40.160.120">
    <property type="match status" value="1"/>
</dbReference>
<dbReference type="GO" id="GO:0005829">
    <property type="term" value="C:cytosol"/>
    <property type="evidence" value="ECO:0007669"/>
    <property type="project" value="TreeGrafter"/>
</dbReference>
<dbReference type="GO" id="GO:0008142">
    <property type="term" value="F:oxysterol binding"/>
    <property type="evidence" value="ECO:0007669"/>
    <property type="project" value="TreeGrafter"/>
</dbReference>
<dbReference type="STRING" id="336963.C4JZ09"/>
<evidence type="ECO:0000313" key="5">
    <source>
        <dbReference type="Proteomes" id="UP000002058"/>
    </source>
</evidence>
<dbReference type="EMBL" id="CH476619">
    <property type="protein sequence ID" value="EEP82545.1"/>
    <property type="molecule type" value="Genomic_DNA"/>
</dbReference>
<organism evidence="4 5">
    <name type="scientific">Uncinocarpus reesii (strain UAMH 1704)</name>
    <dbReference type="NCBI Taxonomy" id="336963"/>
    <lineage>
        <taxon>Eukaryota</taxon>
        <taxon>Fungi</taxon>
        <taxon>Dikarya</taxon>
        <taxon>Ascomycota</taxon>
        <taxon>Pezizomycotina</taxon>
        <taxon>Eurotiomycetes</taxon>
        <taxon>Eurotiomycetidae</taxon>
        <taxon>Onygenales</taxon>
        <taxon>Onygenaceae</taxon>
        <taxon>Uncinocarpus</taxon>
    </lineage>
</organism>
<sequence>MPHRSSITLEYHRLGEGERVGHLAVNASPPPGAFSIHLSTFLSRLQRLASSALKNLKSHSRQAKMLHMSCSDVAAQTSKPPHLNASIADTPTPLNLPQELFWIDLFLEYHSPIDLLGRYSPLLPYFSASKHHVHLHRRGVCSPRRESRILVFFPQGKLNSCLLPAVSIASFNGDLSSLTAPPFILSGTSLVEYSAYWAEHPALFVAPAKEPDPAKRALLVLKWFLSTLHQQYATRSEKLGSEKKPLNPFLGELFLGKWDHEDAGETELFSEQVSHHPPVTAYSIENGKHGVELQGYNAQKASFSSTINVKQIGHAIYSLPTPNTSAAERETYLITLPSLHIESLIYGTPFVELDRSSQIVSSTGYIAKIDYSGKGWLSGKKNTFSAILYHESEGETNPIYTANGQWSKEFVLKEARGKKLEIEKYNVKTMTTTPLSLAKLEDQDIYESRRAWRDVAEAIDRGDMDATSVAKTKIENAQRELRKIERDEGREWERRFFRRVEIEEDKVFTKLLGMLGVTGPAGVAIESDKTNGVWRFDPDLAKNAAPPYHTDGGRGLGLALEPSVE</sequence>
<dbReference type="OrthoDB" id="14833at2759"/>
<dbReference type="Proteomes" id="UP000002058">
    <property type="component" value="Unassembled WGS sequence"/>
</dbReference>
<dbReference type="HOGENOM" id="CLU_012334_0_2_1"/>
<dbReference type="GO" id="GO:0120009">
    <property type="term" value="P:intermembrane lipid transfer"/>
    <property type="evidence" value="ECO:0007669"/>
    <property type="project" value="UniProtKB-ARBA"/>
</dbReference>
<dbReference type="PANTHER" id="PTHR10972">
    <property type="entry name" value="OXYSTEROL-BINDING PROTEIN-RELATED"/>
    <property type="match status" value="1"/>
</dbReference>
<dbReference type="AlphaFoldDB" id="C4JZ09"/>
<name>C4JZ09_UNCRE</name>
<dbReference type="PANTHER" id="PTHR10972:SF184">
    <property type="entry name" value="OXYSTEROL-BINDING PROTEIN HOMOLOG 4-RELATED"/>
    <property type="match status" value="1"/>
</dbReference>
<keyword evidence="5" id="KW-1185">Reference proteome</keyword>
<dbReference type="Gene3D" id="6.10.250.1430">
    <property type="match status" value="1"/>
</dbReference>
<dbReference type="GeneID" id="8444361"/>
<dbReference type="FunCoup" id="C4JZ09">
    <property type="interactions" value="81"/>
</dbReference>
<evidence type="ECO:0000256" key="2">
    <source>
        <dbReference type="RuleBase" id="RU003844"/>
    </source>
</evidence>
<dbReference type="Pfam" id="PF01237">
    <property type="entry name" value="Oxysterol_BP"/>
    <property type="match status" value="1"/>
</dbReference>
<dbReference type="VEuPathDB" id="FungiDB:UREG_07410"/>
<feature type="region of interest" description="Disordered" evidence="3">
    <location>
        <begin position="545"/>
        <end position="565"/>
    </location>
</feature>
<gene>
    <name evidence="4" type="ORF">UREG_07410</name>
</gene>
<dbReference type="InParanoid" id="C4JZ09"/>
<dbReference type="GO" id="GO:0016020">
    <property type="term" value="C:membrane"/>
    <property type="evidence" value="ECO:0007669"/>
    <property type="project" value="TreeGrafter"/>
</dbReference>
<proteinExistence type="inferred from homology"/>
<reference evidence="5" key="1">
    <citation type="journal article" date="2009" name="Genome Res.">
        <title>Comparative genomic analyses of the human fungal pathogens Coccidioides and their relatives.</title>
        <authorList>
            <person name="Sharpton T.J."/>
            <person name="Stajich J.E."/>
            <person name="Rounsley S.D."/>
            <person name="Gardner M.J."/>
            <person name="Wortman J.R."/>
            <person name="Jordar V.S."/>
            <person name="Maiti R."/>
            <person name="Kodira C.D."/>
            <person name="Neafsey D.E."/>
            <person name="Zeng Q."/>
            <person name="Hung C.-Y."/>
            <person name="McMahan C."/>
            <person name="Muszewska A."/>
            <person name="Grynberg M."/>
            <person name="Mandel M.A."/>
            <person name="Kellner E.M."/>
            <person name="Barker B.M."/>
            <person name="Galgiani J.N."/>
            <person name="Orbach M.J."/>
            <person name="Kirkland T.N."/>
            <person name="Cole G.T."/>
            <person name="Henn M.R."/>
            <person name="Birren B.W."/>
            <person name="Taylor J.W."/>
        </authorList>
    </citation>
    <scope>NUCLEOTIDE SEQUENCE [LARGE SCALE GENOMIC DNA]</scope>
    <source>
        <strain evidence="5">UAMH 1704</strain>
    </source>
</reference>
<dbReference type="OMA" id="KWFISIL"/>
<dbReference type="InterPro" id="IPR000648">
    <property type="entry name" value="Oxysterol-bd"/>
</dbReference>
<dbReference type="PROSITE" id="PS01013">
    <property type="entry name" value="OSBP"/>
    <property type="match status" value="1"/>
</dbReference>
<dbReference type="eggNOG" id="KOG2210">
    <property type="taxonomic scope" value="Eukaryota"/>
</dbReference>
<protein>
    <submittedName>
        <fullName evidence="4">Kes1p protein</fullName>
    </submittedName>
</protein>
<accession>C4JZ09</accession>
<dbReference type="KEGG" id="ure:UREG_07410"/>
<comment type="similarity">
    <text evidence="1 2">Belongs to the OSBP family.</text>
</comment>
<dbReference type="Gene3D" id="3.30.70.3490">
    <property type="match status" value="1"/>
</dbReference>
<evidence type="ECO:0000313" key="4">
    <source>
        <dbReference type="EMBL" id="EEP82545.1"/>
    </source>
</evidence>
<dbReference type="SUPFAM" id="SSF144000">
    <property type="entry name" value="Oxysterol-binding protein-like"/>
    <property type="match status" value="1"/>
</dbReference>